<evidence type="ECO:0000313" key="2">
    <source>
        <dbReference type="EnsemblPlants" id="OPUNC03G12800.1"/>
    </source>
</evidence>
<evidence type="ECO:0000256" key="1">
    <source>
        <dbReference type="SAM" id="MobiDB-lite"/>
    </source>
</evidence>
<evidence type="ECO:0000313" key="3">
    <source>
        <dbReference type="Proteomes" id="UP000026962"/>
    </source>
</evidence>
<keyword evidence="3" id="KW-1185">Reference proteome</keyword>
<dbReference type="AlphaFoldDB" id="A0A0E0KCA9"/>
<dbReference type="Proteomes" id="UP000026962">
    <property type="component" value="Chromosome 3"/>
</dbReference>
<reference evidence="2" key="2">
    <citation type="submission" date="2018-05" db="EMBL/GenBank/DDBJ databases">
        <title>OpunRS2 (Oryza punctata Reference Sequence Version 2).</title>
        <authorList>
            <person name="Zhang J."/>
            <person name="Kudrna D."/>
            <person name="Lee S."/>
            <person name="Talag J."/>
            <person name="Welchert J."/>
            <person name="Wing R.A."/>
        </authorList>
    </citation>
    <scope>NUCLEOTIDE SEQUENCE [LARGE SCALE GENOMIC DNA]</scope>
</reference>
<protein>
    <submittedName>
        <fullName evidence="2">Uncharacterized protein</fullName>
    </submittedName>
</protein>
<name>A0A0E0KCA9_ORYPU</name>
<feature type="region of interest" description="Disordered" evidence="1">
    <location>
        <begin position="48"/>
        <end position="70"/>
    </location>
</feature>
<sequence length="100" mass="11185">MSARMNGGTAQLSSTASRRSIRQCPRRCRAVGERHLLAPPAIRESIRSLSGVGNRREELDRAGHREPPSHLRIRQFPRSICAAAGQHGRFGKRKDENKNC</sequence>
<dbReference type="EnsemblPlants" id="OPUNC03G12800.1">
    <property type="protein sequence ID" value="OPUNC03G12800.1"/>
    <property type="gene ID" value="OPUNC03G12800"/>
</dbReference>
<dbReference type="HOGENOM" id="CLU_2310692_0_0_1"/>
<feature type="region of interest" description="Disordered" evidence="1">
    <location>
        <begin position="1"/>
        <end position="24"/>
    </location>
</feature>
<feature type="compositionally biased region" description="Basic and acidic residues" evidence="1">
    <location>
        <begin position="54"/>
        <end position="69"/>
    </location>
</feature>
<dbReference type="Gramene" id="OPUNC03G12800.1">
    <property type="protein sequence ID" value="OPUNC03G12800.1"/>
    <property type="gene ID" value="OPUNC03G12800"/>
</dbReference>
<organism evidence="2">
    <name type="scientific">Oryza punctata</name>
    <name type="common">Red rice</name>
    <dbReference type="NCBI Taxonomy" id="4537"/>
    <lineage>
        <taxon>Eukaryota</taxon>
        <taxon>Viridiplantae</taxon>
        <taxon>Streptophyta</taxon>
        <taxon>Embryophyta</taxon>
        <taxon>Tracheophyta</taxon>
        <taxon>Spermatophyta</taxon>
        <taxon>Magnoliopsida</taxon>
        <taxon>Liliopsida</taxon>
        <taxon>Poales</taxon>
        <taxon>Poaceae</taxon>
        <taxon>BOP clade</taxon>
        <taxon>Oryzoideae</taxon>
        <taxon>Oryzeae</taxon>
        <taxon>Oryzinae</taxon>
        <taxon>Oryza</taxon>
    </lineage>
</organism>
<proteinExistence type="predicted"/>
<reference evidence="2" key="1">
    <citation type="submission" date="2015-04" db="UniProtKB">
        <authorList>
            <consortium name="EnsemblPlants"/>
        </authorList>
    </citation>
    <scope>IDENTIFICATION</scope>
</reference>
<accession>A0A0E0KCA9</accession>